<dbReference type="RefSeq" id="XP_009842633.1">
    <property type="nucleotide sequence ID" value="XM_009844331.1"/>
</dbReference>
<dbReference type="PANTHER" id="PTHR47169">
    <property type="entry name" value="OS01G0541250 PROTEIN"/>
    <property type="match status" value="1"/>
</dbReference>
<evidence type="ECO:0000313" key="1">
    <source>
        <dbReference type="EMBL" id="ETV67888.1"/>
    </source>
</evidence>
<sequence length="220" mass="24775">MSEATELTTFNLSRALKDGIMHRCLSRLKPHLTEANKQERLATAGSKAGTMPEVEILGMWDIVHLDEEWYKVFRKTYLVEGEDVGFRACKSNCFVPKLMFLCAFARPCEEDGFDGKIGMWPFVSQAPAVRNSRDRPAGTIVTTVINVDAATYRDYVLNRVVLAVKEKYCNSNKRVVLQHDNATPHRSIDDAALAQVSTDGWTFVVRRQPPNSPDLNVLNL</sequence>
<accession>W4FMG2</accession>
<dbReference type="Gene3D" id="3.30.420.10">
    <property type="entry name" value="Ribonuclease H-like superfamily/Ribonuclease H"/>
    <property type="match status" value="1"/>
</dbReference>
<dbReference type="PANTHER" id="PTHR47169:SF2">
    <property type="entry name" value="OS01G0541250 PROTEIN"/>
    <property type="match status" value="1"/>
</dbReference>
<dbReference type="EMBL" id="KI913191">
    <property type="protein sequence ID" value="ETV67888.1"/>
    <property type="molecule type" value="Genomic_DNA"/>
</dbReference>
<organism evidence="1">
    <name type="scientific">Aphanomyces astaci</name>
    <name type="common">Crayfish plague agent</name>
    <dbReference type="NCBI Taxonomy" id="112090"/>
    <lineage>
        <taxon>Eukaryota</taxon>
        <taxon>Sar</taxon>
        <taxon>Stramenopiles</taxon>
        <taxon>Oomycota</taxon>
        <taxon>Saprolegniomycetes</taxon>
        <taxon>Saprolegniales</taxon>
        <taxon>Verrucalvaceae</taxon>
        <taxon>Aphanomyces</taxon>
    </lineage>
</organism>
<protein>
    <submittedName>
        <fullName evidence="1">Uncharacterized protein</fullName>
    </submittedName>
</protein>
<dbReference type="GeneID" id="20818009"/>
<name>W4FMG2_APHAT</name>
<dbReference type="OrthoDB" id="10017160at2759"/>
<dbReference type="GO" id="GO:0003676">
    <property type="term" value="F:nucleic acid binding"/>
    <property type="evidence" value="ECO:0007669"/>
    <property type="project" value="InterPro"/>
</dbReference>
<dbReference type="AlphaFoldDB" id="W4FMG2"/>
<dbReference type="VEuPathDB" id="FungiDB:H257_16013"/>
<dbReference type="InterPro" id="IPR036397">
    <property type="entry name" value="RNaseH_sf"/>
</dbReference>
<proteinExistence type="predicted"/>
<reference evidence="1" key="1">
    <citation type="submission" date="2013-12" db="EMBL/GenBank/DDBJ databases">
        <title>The Genome Sequence of Aphanomyces astaci APO3.</title>
        <authorList>
            <consortium name="The Broad Institute Genomics Platform"/>
            <person name="Russ C."/>
            <person name="Tyler B."/>
            <person name="van West P."/>
            <person name="Dieguez-Uribeondo J."/>
            <person name="Young S.K."/>
            <person name="Zeng Q."/>
            <person name="Gargeya S."/>
            <person name="Fitzgerald M."/>
            <person name="Abouelleil A."/>
            <person name="Alvarado L."/>
            <person name="Chapman S.B."/>
            <person name="Gainer-Dewar J."/>
            <person name="Goldberg J."/>
            <person name="Griggs A."/>
            <person name="Gujja S."/>
            <person name="Hansen M."/>
            <person name="Howarth C."/>
            <person name="Imamovic A."/>
            <person name="Ireland A."/>
            <person name="Larimer J."/>
            <person name="McCowan C."/>
            <person name="Murphy C."/>
            <person name="Pearson M."/>
            <person name="Poon T.W."/>
            <person name="Priest M."/>
            <person name="Roberts A."/>
            <person name="Saif S."/>
            <person name="Shea T."/>
            <person name="Sykes S."/>
            <person name="Wortman J."/>
            <person name="Nusbaum C."/>
            <person name="Birren B."/>
        </authorList>
    </citation>
    <scope>NUCLEOTIDE SEQUENCE [LARGE SCALE GENOMIC DNA]</scope>
    <source>
        <strain evidence="1">APO3</strain>
    </source>
</reference>
<gene>
    <name evidence="1" type="ORF">H257_16013</name>
</gene>